<dbReference type="Pfam" id="PF03016">
    <property type="entry name" value="Exostosin_GT47"/>
    <property type="match status" value="1"/>
</dbReference>
<dbReference type="GO" id="GO:0016757">
    <property type="term" value="F:glycosyltransferase activity"/>
    <property type="evidence" value="ECO:0007669"/>
    <property type="project" value="InterPro"/>
</dbReference>
<name>A0A0G4I845_9ALVE</name>
<dbReference type="PANTHER" id="PTHR11062">
    <property type="entry name" value="EXOSTOSIN HEPARAN SULFATE GLYCOSYLTRANSFERASE -RELATED"/>
    <property type="match status" value="1"/>
</dbReference>
<feature type="region of interest" description="Disordered" evidence="2">
    <location>
        <begin position="136"/>
        <end position="155"/>
    </location>
</feature>
<reference evidence="4" key="1">
    <citation type="submission" date="2014-11" db="EMBL/GenBank/DDBJ databases">
        <authorList>
            <person name="Otto D Thomas"/>
            <person name="Naeem Raeece"/>
        </authorList>
    </citation>
    <scope>NUCLEOTIDE SEQUENCE</scope>
</reference>
<comment type="similarity">
    <text evidence="1">Belongs to the glycosyltransferase 47 family.</text>
</comment>
<proteinExistence type="inferred from homology"/>
<evidence type="ECO:0000256" key="2">
    <source>
        <dbReference type="SAM" id="MobiDB-lite"/>
    </source>
</evidence>
<sequence length="699" mass="77738">MYVHDVTWNPNCTAQGQSEVDWGSAFHHLKSGHTPICDVVLAVYHTILRFGGVALQQRVCVLGLSTVFFFLARCHLHANNLSHAAETVSFLSEAFGSVSPWFFKESWWSQLFSMDELDILRLDILNGLFLAQSKEDTEKEKEKEENLKASRDPEEKALSRLSRSAVNSWLQEPVRVFVYTRKEVPALAPLSAGLASFCSWGQWAGDVRVFELLLAGGAGTGKGQDGTRSWVRVMDPEEADLFFVPAFGICLFESNTMTVPQLDVAFAAAVESLPFFKRGGGRDHVFTFTSGLSSGVFPSWRHHIPLSIKVTPETELFNDRPWMAVSDFEEWRDVSFPGHINYLDLSKLEAVRRQNQPRDGQRNQSLACFYGRADPSRGPHPRGSPVNSRQLVLSMKGMEGVDVSDGLIDKVAMFVRMSKSDFCLIPRGKSGWSLRFFESLFAGCVPVLLSDNWELPFGDILDLSRFVIKWPAAQIGEGLWRFLKAFPPGTLQTMRDEMQAAKCWFLLPPSPLSSPEAAAILRTVCPRIHEQNALEAMMLILQRKKRKSKDSKGSFFFSKDAAESVGILRTGGEEGDGDFRETGEEAAVEAIASGREADSVHTEGHSAPLGAIFNTRVINPYAASREKVTWTQAVKAAAEEKKRKHGQASADRGCDFTPLVSAVDGTMEGEAKMFLKRVAERLSEKWGQHVSKTCGRIRA</sequence>
<feature type="domain" description="Exostosin GT47" evidence="3">
    <location>
        <begin position="224"/>
        <end position="477"/>
    </location>
</feature>
<evidence type="ECO:0000313" key="4">
    <source>
        <dbReference type="EMBL" id="CEM53262.1"/>
    </source>
</evidence>
<gene>
    <name evidence="4" type="ORF">Cvel_11830</name>
</gene>
<dbReference type="InterPro" id="IPR040911">
    <property type="entry name" value="Exostosin_GT47"/>
</dbReference>
<dbReference type="EMBL" id="CDMZ01005590">
    <property type="protein sequence ID" value="CEM53262.1"/>
    <property type="molecule type" value="Genomic_DNA"/>
</dbReference>
<dbReference type="VEuPathDB" id="CryptoDB:Cvel_11830"/>
<organism evidence="4">
    <name type="scientific">Chromera velia CCMP2878</name>
    <dbReference type="NCBI Taxonomy" id="1169474"/>
    <lineage>
        <taxon>Eukaryota</taxon>
        <taxon>Sar</taxon>
        <taxon>Alveolata</taxon>
        <taxon>Colpodellida</taxon>
        <taxon>Chromeraceae</taxon>
        <taxon>Chromera</taxon>
    </lineage>
</organism>
<protein>
    <recommendedName>
        <fullName evidence="3">Exostosin GT47 domain-containing protein</fullName>
    </recommendedName>
</protein>
<accession>A0A0G4I845</accession>
<evidence type="ECO:0000259" key="3">
    <source>
        <dbReference type="Pfam" id="PF03016"/>
    </source>
</evidence>
<dbReference type="AlphaFoldDB" id="A0A0G4I845"/>
<dbReference type="InterPro" id="IPR004263">
    <property type="entry name" value="Exostosin"/>
</dbReference>
<evidence type="ECO:0000256" key="1">
    <source>
        <dbReference type="ARBA" id="ARBA00010271"/>
    </source>
</evidence>
<dbReference type="PANTHER" id="PTHR11062:SF281">
    <property type="entry name" value="EXOSTOSIN-LIKE 2"/>
    <property type="match status" value="1"/>
</dbReference>